<comment type="caution">
    <text evidence="1">The sequence shown here is derived from an EMBL/GenBank/DDBJ whole genome shotgun (WGS) entry which is preliminary data.</text>
</comment>
<dbReference type="AlphaFoldDB" id="A0A822YSH7"/>
<protein>
    <submittedName>
        <fullName evidence="1">Uncharacterized protein</fullName>
    </submittedName>
</protein>
<proteinExistence type="predicted"/>
<keyword evidence="2" id="KW-1185">Reference proteome</keyword>
<gene>
    <name evidence="1" type="ORF">HUJ06_006080</name>
</gene>
<name>A0A822YSH7_NELNU</name>
<dbReference type="EMBL" id="DUZY01000004">
    <property type="protein sequence ID" value="DAD35440.1"/>
    <property type="molecule type" value="Genomic_DNA"/>
</dbReference>
<sequence>MEAILTRRLRGNHEETDDGLMEELRQKSLDDVKDKEFESDFEELYDTDEEIDNVYNARQIVEKRMVKDEYFNMDDRKRRVPQGC</sequence>
<reference evidence="1 2" key="1">
    <citation type="journal article" date="2020" name="Mol. Biol. Evol.">
        <title>Distinct Expression and Methylation Patterns for Genes with Different Fates following a Single Whole-Genome Duplication in Flowering Plants.</title>
        <authorList>
            <person name="Shi T."/>
            <person name="Rahmani R.S."/>
            <person name="Gugger P.F."/>
            <person name="Wang M."/>
            <person name="Li H."/>
            <person name="Zhang Y."/>
            <person name="Li Z."/>
            <person name="Wang Q."/>
            <person name="Van de Peer Y."/>
            <person name="Marchal K."/>
            <person name="Chen J."/>
        </authorList>
    </citation>
    <scope>NUCLEOTIDE SEQUENCE [LARGE SCALE GENOMIC DNA]</scope>
    <source>
        <tissue evidence="1">Leaf</tissue>
    </source>
</reference>
<dbReference type="Proteomes" id="UP000607653">
    <property type="component" value="Unassembled WGS sequence"/>
</dbReference>
<organism evidence="1 2">
    <name type="scientific">Nelumbo nucifera</name>
    <name type="common">Sacred lotus</name>
    <dbReference type="NCBI Taxonomy" id="4432"/>
    <lineage>
        <taxon>Eukaryota</taxon>
        <taxon>Viridiplantae</taxon>
        <taxon>Streptophyta</taxon>
        <taxon>Embryophyta</taxon>
        <taxon>Tracheophyta</taxon>
        <taxon>Spermatophyta</taxon>
        <taxon>Magnoliopsida</taxon>
        <taxon>Proteales</taxon>
        <taxon>Nelumbonaceae</taxon>
        <taxon>Nelumbo</taxon>
    </lineage>
</organism>
<evidence type="ECO:0000313" key="2">
    <source>
        <dbReference type="Proteomes" id="UP000607653"/>
    </source>
</evidence>
<evidence type="ECO:0000313" key="1">
    <source>
        <dbReference type="EMBL" id="DAD35440.1"/>
    </source>
</evidence>
<accession>A0A822YSH7</accession>